<dbReference type="PROSITE" id="PS50157">
    <property type="entry name" value="ZINC_FINGER_C2H2_2"/>
    <property type="match status" value="1"/>
</dbReference>
<dbReference type="Proteomes" id="UP000054350">
    <property type="component" value="Unassembled WGS sequence"/>
</dbReference>
<dbReference type="Gene3D" id="3.30.160.60">
    <property type="entry name" value="Classic Zinc Finger"/>
    <property type="match status" value="1"/>
</dbReference>
<dbReference type="InterPro" id="IPR041661">
    <property type="entry name" value="ZN622/Rei1/Reh1_Znf-C2H2"/>
</dbReference>
<dbReference type="Pfam" id="PF12874">
    <property type="entry name" value="zf-met"/>
    <property type="match status" value="1"/>
</dbReference>
<dbReference type="STRING" id="578462.A0A0L0RWC5"/>
<feature type="compositionally biased region" description="Low complexity" evidence="9">
    <location>
        <begin position="129"/>
        <end position="146"/>
    </location>
</feature>
<dbReference type="SMART" id="SM00355">
    <property type="entry name" value="ZnF_C2H2"/>
    <property type="match status" value="3"/>
</dbReference>
<keyword evidence="4" id="KW-0479">Metal-binding</keyword>
<evidence type="ECO:0000256" key="7">
    <source>
        <dbReference type="ARBA" id="ARBA00034126"/>
    </source>
</evidence>
<comment type="subcellular location">
    <subcellularLocation>
        <location evidence="1">Cytoplasm</location>
    </subcellularLocation>
</comment>
<keyword evidence="3" id="KW-0690">Ribosome biogenesis</keyword>
<keyword evidence="6" id="KW-0862">Zinc</keyword>
<dbReference type="GO" id="GO:0003676">
    <property type="term" value="F:nucleic acid binding"/>
    <property type="evidence" value="ECO:0007669"/>
    <property type="project" value="InterPro"/>
</dbReference>
<keyword evidence="12" id="KW-1185">Reference proteome</keyword>
<reference evidence="12" key="2">
    <citation type="submission" date="2009-11" db="EMBL/GenBank/DDBJ databases">
        <title>The Genome Sequence of Allomyces macrogynus strain ATCC 38327.</title>
        <authorList>
            <consortium name="The Broad Institute Genome Sequencing Platform"/>
            <person name="Russ C."/>
            <person name="Cuomo C."/>
            <person name="Shea T."/>
            <person name="Young S.K."/>
            <person name="Zeng Q."/>
            <person name="Koehrsen M."/>
            <person name="Haas B."/>
            <person name="Borodovsky M."/>
            <person name="Guigo R."/>
            <person name="Alvarado L."/>
            <person name="Berlin A."/>
            <person name="Borenstein D."/>
            <person name="Chen Z."/>
            <person name="Engels R."/>
            <person name="Freedman E."/>
            <person name="Gellesch M."/>
            <person name="Goldberg J."/>
            <person name="Griggs A."/>
            <person name="Gujja S."/>
            <person name="Heiman D."/>
            <person name="Hepburn T."/>
            <person name="Howarth C."/>
            <person name="Jen D."/>
            <person name="Larson L."/>
            <person name="Lewis B."/>
            <person name="Mehta T."/>
            <person name="Park D."/>
            <person name="Pearson M."/>
            <person name="Roberts A."/>
            <person name="Saif S."/>
            <person name="Shenoy N."/>
            <person name="Sisk P."/>
            <person name="Stolte C."/>
            <person name="Sykes S."/>
            <person name="Walk T."/>
            <person name="White J."/>
            <person name="Yandava C."/>
            <person name="Burger G."/>
            <person name="Gray M.W."/>
            <person name="Holland P.W.H."/>
            <person name="King N."/>
            <person name="Lang F.B.F."/>
            <person name="Roger A.J."/>
            <person name="Ruiz-Trillo I."/>
            <person name="Lander E."/>
            <person name="Nusbaum C."/>
        </authorList>
    </citation>
    <scope>NUCLEOTIDE SEQUENCE [LARGE SCALE GENOMIC DNA]</scope>
    <source>
        <strain evidence="12">ATCC 38327</strain>
    </source>
</reference>
<keyword evidence="5" id="KW-0677">Repeat</keyword>
<reference evidence="11 12" key="1">
    <citation type="submission" date="2009-11" db="EMBL/GenBank/DDBJ databases">
        <title>Annotation of Allomyces macrogynus ATCC 38327.</title>
        <authorList>
            <consortium name="The Broad Institute Genome Sequencing Platform"/>
            <person name="Russ C."/>
            <person name="Cuomo C."/>
            <person name="Burger G."/>
            <person name="Gray M.W."/>
            <person name="Holland P.W.H."/>
            <person name="King N."/>
            <person name="Lang F.B.F."/>
            <person name="Roger A.J."/>
            <person name="Ruiz-Trillo I."/>
            <person name="Young S.K."/>
            <person name="Zeng Q."/>
            <person name="Gargeya S."/>
            <person name="Fitzgerald M."/>
            <person name="Haas B."/>
            <person name="Abouelleil A."/>
            <person name="Alvarado L."/>
            <person name="Arachchi H.M."/>
            <person name="Berlin A."/>
            <person name="Chapman S.B."/>
            <person name="Gearin G."/>
            <person name="Goldberg J."/>
            <person name="Griggs A."/>
            <person name="Gujja S."/>
            <person name="Hansen M."/>
            <person name="Heiman D."/>
            <person name="Howarth C."/>
            <person name="Larimer J."/>
            <person name="Lui A."/>
            <person name="MacDonald P.J.P."/>
            <person name="McCowen C."/>
            <person name="Montmayeur A."/>
            <person name="Murphy C."/>
            <person name="Neiman D."/>
            <person name="Pearson M."/>
            <person name="Priest M."/>
            <person name="Roberts A."/>
            <person name="Saif S."/>
            <person name="Shea T."/>
            <person name="Sisk P."/>
            <person name="Stolte C."/>
            <person name="Sykes S."/>
            <person name="Wortman J."/>
            <person name="Nusbaum C."/>
            <person name="Birren B."/>
        </authorList>
    </citation>
    <scope>NUCLEOTIDE SEQUENCE [LARGE SCALE GENOMIC DNA]</scope>
    <source>
        <strain evidence="11 12">ATCC 38327</strain>
    </source>
</reference>
<organism evidence="11 12">
    <name type="scientific">Allomyces macrogynus (strain ATCC 38327)</name>
    <name type="common">Allomyces javanicus var. macrogynus</name>
    <dbReference type="NCBI Taxonomy" id="578462"/>
    <lineage>
        <taxon>Eukaryota</taxon>
        <taxon>Fungi</taxon>
        <taxon>Fungi incertae sedis</taxon>
        <taxon>Blastocladiomycota</taxon>
        <taxon>Blastocladiomycetes</taxon>
        <taxon>Blastocladiales</taxon>
        <taxon>Blastocladiaceae</taxon>
        <taxon>Allomyces</taxon>
    </lineage>
</organism>
<feature type="compositionally biased region" description="Polar residues" evidence="9">
    <location>
        <begin position="119"/>
        <end position="128"/>
    </location>
</feature>
<feature type="domain" description="C2H2-type" evidence="10">
    <location>
        <begin position="71"/>
        <end position="100"/>
    </location>
</feature>
<feature type="region of interest" description="Disordered" evidence="9">
    <location>
        <begin position="102"/>
        <end position="146"/>
    </location>
</feature>
<dbReference type="eggNOG" id="KOG2785">
    <property type="taxonomic scope" value="Eukaryota"/>
</dbReference>
<dbReference type="InterPro" id="IPR003604">
    <property type="entry name" value="Matrin/U1-like-C_Znf_C2H2"/>
</dbReference>
<sequence>MDTHRFTCLACHVAFATADQQRAHYRTDWHRYNLKRKVAELPPVPAEEFAHRVLARQAQDKADQESAALSFTCNLCNKTYANENGYRNHVQSKKHKERAIAADLGDDNPDALLTRQPKKQLSQPQTVVTPATSATPISPAPAAATDAAASTATTDVSMTEAEHLDALADQKIKNAVKLEPTDCLFCPRKSETMELNLDHMTTAHSFFIPDIDYLVDLPGLLAYLAEKLTVGNACLWCYSPYHASHTPQTTRGLFKSLDDVRRHMADKGHCKIQYEDGADLEIADFYDFASTWEGVDAQGAEGDADAEVGADGNGVFIDAESSQLVLPSGKALGHRDYRRYYRQNVRDRSAEEVTTISHLVDKYKQLGVYADIVQREERRTARDIERRRHYYQMGLGVRANKLQTYFRAQVMF</sequence>
<evidence type="ECO:0000313" key="12">
    <source>
        <dbReference type="Proteomes" id="UP000054350"/>
    </source>
</evidence>
<dbReference type="PANTHER" id="PTHR13182:SF8">
    <property type="entry name" value="CYTOPLASMIC 60S SUBUNIT BIOGENESIS FACTOR ZNF622"/>
    <property type="match status" value="1"/>
</dbReference>
<proteinExistence type="inferred from homology"/>
<dbReference type="AlphaFoldDB" id="A0A0L0RWC5"/>
<dbReference type="InterPro" id="IPR036236">
    <property type="entry name" value="Znf_C2H2_sf"/>
</dbReference>
<name>A0A0L0RWC5_ALLM3</name>
<evidence type="ECO:0000256" key="2">
    <source>
        <dbReference type="ARBA" id="ARBA00022490"/>
    </source>
</evidence>
<dbReference type="OMA" id="WTQTQQQ"/>
<evidence type="ECO:0000256" key="1">
    <source>
        <dbReference type="ARBA" id="ARBA00004496"/>
    </source>
</evidence>
<dbReference type="GO" id="GO:0042273">
    <property type="term" value="P:ribosomal large subunit biogenesis"/>
    <property type="evidence" value="ECO:0007669"/>
    <property type="project" value="TreeGrafter"/>
</dbReference>
<dbReference type="SMART" id="SM00451">
    <property type="entry name" value="ZnF_U1"/>
    <property type="match status" value="2"/>
</dbReference>
<comment type="similarity">
    <text evidence="7">Belongs to the REI1 family.</text>
</comment>
<dbReference type="PROSITE" id="PS00028">
    <property type="entry name" value="ZINC_FINGER_C2H2_1"/>
    <property type="match status" value="2"/>
</dbReference>
<evidence type="ECO:0000256" key="8">
    <source>
        <dbReference type="PROSITE-ProRule" id="PRU00042"/>
    </source>
</evidence>
<keyword evidence="8" id="KW-0863">Zinc-finger</keyword>
<evidence type="ECO:0000256" key="3">
    <source>
        <dbReference type="ARBA" id="ARBA00022517"/>
    </source>
</evidence>
<dbReference type="InterPro" id="IPR013087">
    <property type="entry name" value="Znf_C2H2_type"/>
</dbReference>
<dbReference type="GO" id="GO:0030687">
    <property type="term" value="C:preribosome, large subunit precursor"/>
    <property type="evidence" value="ECO:0007669"/>
    <property type="project" value="TreeGrafter"/>
</dbReference>
<dbReference type="InterPro" id="IPR040025">
    <property type="entry name" value="Znf622/Rei1/Reh1"/>
</dbReference>
<evidence type="ECO:0000256" key="9">
    <source>
        <dbReference type="SAM" id="MobiDB-lite"/>
    </source>
</evidence>
<evidence type="ECO:0000256" key="6">
    <source>
        <dbReference type="ARBA" id="ARBA00022833"/>
    </source>
</evidence>
<gene>
    <name evidence="11" type="ORF">AMAG_00409</name>
</gene>
<dbReference type="GO" id="GO:0005737">
    <property type="term" value="C:cytoplasm"/>
    <property type="evidence" value="ECO:0007669"/>
    <property type="project" value="UniProtKB-SubCell"/>
</dbReference>
<accession>A0A0L0RWC5</accession>
<dbReference type="GO" id="GO:0008270">
    <property type="term" value="F:zinc ion binding"/>
    <property type="evidence" value="ECO:0007669"/>
    <property type="project" value="UniProtKB-KW"/>
</dbReference>
<dbReference type="EMBL" id="GG745328">
    <property type="protein sequence ID" value="KNE54434.1"/>
    <property type="molecule type" value="Genomic_DNA"/>
</dbReference>
<evidence type="ECO:0000256" key="4">
    <source>
        <dbReference type="ARBA" id="ARBA00022723"/>
    </source>
</evidence>
<protein>
    <recommendedName>
        <fullName evidence="10">C2H2-type domain-containing protein</fullName>
    </recommendedName>
</protein>
<dbReference type="OrthoDB" id="19329at2759"/>
<evidence type="ECO:0000313" key="11">
    <source>
        <dbReference type="EMBL" id="KNE54434.1"/>
    </source>
</evidence>
<dbReference type="SUPFAM" id="SSF57667">
    <property type="entry name" value="beta-beta-alpha zinc fingers"/>
    <property type="match status" value="2"/>
</dbReference>
<evidence type="ECO:0000256" key="5">
    <source>
        <dbReference type="ARBA" id="ARBA00022737"/>
    </source>
</evidence>
<dbReference type="PANTHER" id="PTHR13182">
    <property type="entry name" value="ZINC FINGER PROTEIN 622"/>
    <property type="match status" value="1"/>
</dbReference>
<evidence type="ECO:0000259" key="10">
    <source>
        <dbReference type="PROSITE" id="PS50157"/>
    </source>
</evidence>
<dbReference type="VEuPathDB" id="FungiDB:AMAG_00409"/>
<dbReference type="Pfam" id="PF12756">
    <property type="entry name" value="zf-C2H2_2"/>
    <property type="match status" value="1"/>
</dbReference>
<keyword evidence="2" id="KW-0963">Cytoplasm</keyword>